<gene>
    <name evidence="1" type="ORF">METZ01_LOCUS193977</name>
</gene>
<name>A0A382DTX7_9ZZZZ</name>
<dbReference type="AlphaFoldDB" id="A0A382DTX7"/>
<proteinExistence type="predicted"/>
<dbReference type="EMBL" id="UINC01040775">
    <property type="protein sequence ID" value="SVB41123.1"/>
    <property type="molecule type" value="Genomic_DNA"/>
</dbReference>
<evidence type="ECO:0000313" key="1">
    <source>
        <dbReference type="EMBL" id="SVB41123.1"/>
    </source>
</evidence>
<accession>A0A382DTX7</accession>
<protein>
    <submittedName>
        <fullName evidence="1">Uncharacterized protein</fullName>
    </submittedName>
</protein>
<organism evidence="1">
    <name type="scientific">marine metagenome</name>
    <dbReference type="NCBI Taxonomy" id="408172"/>
    <lineage>
        <taxon>unclassified sequences</taxon>
        <taxon>metagenomes</taxon>
        <taxon>ecological metagenomes</taxon>
    </lineage>
</organism>
<sequence>PIILGKDICLGLDALMVVHADNKN</sequence>
<reference evidence="1" key="1">
    <citation type="submission" date="2018-05" db="EMBL/GenBank/DDBJ databases">
        <authorList>
            <person name="Lanie J.A."/>
            <person name="Ng W.-L."/>
            <person name="Kazmierczak K.M."/>
            <person name="Andrzejewski T.M."/>
            <person name="Davidsen T.M."/>
            <person name="Wayne K.J."/>
            <person name="Tettelin H."/>
            <person name="Glass J.I."/>
            <person name="Rusch D."/>
            <person name="Podicherti R."/>
            <person name="Tsui H.-C.T."/>
            <person name="Winkler M.E."/>
        </authorList>
    </citation>
    <scope>NUCLEOTIDE SEQUENCE</scope>
</reference>
<feature type="non-terminal residue" evidence="1">
    <location>
        <position position="1"/>
    </location>
</feature>